<gene>
    <name evidence="1" type="ORF">JCM19232_4708</name>
</gene>
<evidence type="ECO:0000313" key="2">
    <source>
        <dbReference type="Proteomes" id="UP000031670"/>
    </source>
</evidence>
<dbReference type="SUPFAM" id="SSF56935">
    <property type="entry name" value="Porins"/>
    <property type="match status" value="1"/>
</dbReference>
<name>A0A0B8P9J5_9VIBR</name>
<protein>
    <recommendedName>
        <fullName evidence="3">DUF3187 family protein</fullName>
    </recommendedName>
</protein>
<sequence length="340" mass="38509">MFGYKSISAQLLLPIVLLTSNVVYAQVQSTPLRTYASSPIQSLTSAMQLRSAFKHQKAEIFATASMASVWGQSDEFQLDYYQNHAFLGFQLQPTERLSAEFMYQYSWAADNGLDSLVADFHDAFGIGHNGRELVGENQFNIRSRSYNYNNTDFKGETMANALHAYFQYQLIENAHHGLALGATLYFNDVNSSPFERSSFEQAIQLNYSYRNKNHTLFSSLGYTFHDESEAIFGSLLNDSTLAFSAGYAYRIFDNHELLVQYHIYEGALMTTVLSLIRHKSLFWVIATPITTGWLLKYPQQKTLAIWITLRIFTSPAALDSTSTETPIRRGSTLRTTNSIT</sequence>
<reference evidence="1 2" key="1">
    <citation type="submission" date="2015-01" db="EMBL/GenBank/DDBJ databases">
        <title>Vibrio sp. C5 JCM 19232 whole genome shotgun sequence.</title>
        <authorList>
            <person name="Sawabe T."/>
            <person name="Meirelles P."/>
            <person name="Feng G."/>
            <person name="Sayaka M."/>
            <person name="Hattori M."/>
            <person name="Ohkuma M."/>
        </authorList>
    </citation>
    <scope>NUCLEOTIDE SEQUENCE [LARGE SCALE GENOMIC DNA]</scope>
    <source>
        <strain evidence="1 2">JCM19232</strain>
    </source>
</reference>
<accession>A0A0B8P9J5</accession>
<dbReference type="AlphaFoldDB" id="A0A0B8P9J5"/>
<dbReference type="Pfam" id="PF11383">
    <property type="entry name" value="DUF3187"/>
    <property type="match status" value="1"/>
</dbReference>
<organism evidence="1 2">
    <name type="scientific">Vibrio ishigakensis</name>
    <dbReference type="NCBI Taxonomy" id="1481914"/>
    <lineage>
        <taxon>Bacteria</taxon>
        <taxon>Pseudomonadati</taxon>
        <taxon>Pseudomonadota</taxon>
        <taxon>Gammaproteobacteria</taxon>
        <taxon>Vibrionales</taxon>
        <taxon>Vibrionaceae</taxon>
        <taxon>Vibrio</taxon>
    </lineage>
</organism>
<dbReference type="Proteomes" id="UP000031670">
    <property type="component" value="Unassembled WGS sequence"/>
</dbReference>
<dbReference type="InterPro" id="IPR021523">
    <property type="entry name" value="DUF3187"/>
</dbReference>
<evidence type="ECO:0008006" key="3">
    <source>
        <dbReference type="Google" id="ProtNLM"/>
    </source>
</evidence>
<evidence type="ECO:0000313" key="1">
    <source>
        <dbReference type="EMBL" id="GAM63031.1"/>
    </source>
</evidence>
<comment type="caution">
    <text evidence="1">The sequence shown here is derived from an EMBL/GenBank/DDBJ whole genome shotgun (WGS) entry which is preliminary data.</text>
</comment>
<proteinExistence type="predicted"/>
<dbReference type="EMBL" id="BBSA01000007">
    <property type="protein sequence ID" value="GAM63031.1"/>
    <property type="molecule type" value="Genomic_DNA"/>
</dbReference>
<reference evidence="1 2" key="2">
    <citation type="submission" date="2015-01" db="EMBL/GenBank/DDBJ databases">
        <authorList>
            <consortium name="NBRP consortium"/>
            <person name="Sawabe T."/>
            <person name="Meirelles P."/>
            <person name="Feng G."/>
            <person name="Sayaka M."/>
            <person name="Hattori M."/>
            <person name="Ohkuma M."/>
        </authorList>
    </citation>
    <scope>NUCLEOTIDE SEQUENCE [LARGE SCALE GENOMIC DNA]</scope>
    <source>
        <strain evidence="1 2">JCM19232</strain>
    </source>
</reference>